<evidence type="ECO:0000259" key="2">
    <source>
        <dbReference type="Pfam" id="PF07859"/>
    </source>
</evidence>
<keyword evidence="1" id="KW-0378">Hydrolase</keyword>
<accession>A0A382QJ73</accession>
<protein>
    <recommendedName>
        <fullName evidence="2">Alpha/beta hydrolase fold-3 domain-containing protein</fullName>
    </recommendedName>
</protein>
<evidence type="ECO:0000256" key="1">
    <source>
        <dbReference type="ARBA" id="ARBA00022801"/>
    </source>
</evidence>
<sequence length="315" mass="34071">EWILDIHPQLSSLLNDLSAADYPDQTTVSPAQARQITDDRAKRFYGPYDEVGSVTELTIPCPSGPMAARVYRPVGEGPHPILVYYHGGGWVLGSLDSHDRGVRGLTKAAGCVSVSVDYRLAPENPFPAAVSDCLVALEWVSQNADQFDGDPSRIAVGGDSAGGNLAAVTAISARDSGPDLAFQLLIYPVVDSDLSRDSYKTFANAPMLPGHRMTYFWEQYVPDLSQRTDWRCAPLRAQNHSGLPPALVIGAGLDPLVDEGRVYMEKLRSSGVSVEYKLFPRMTHAFFQAPGLLDDAREASDAAGSALRTAFKIGF</sequence>
<dbReference type="GO" id="GO:0016787">
    <property type="term" value="F:hydrolase activity"/>
    <property type="evidence" value="ECO:0007669"/>
    <property type="project" value="UniProtKB-KW"/>
</dbReference>
<dbReference type="AlphaFoldDB" id="A0A382QJ73"/>
<reference evidence="3" key="1">
    <citation type="submission" date="2018-05" db="EMBL/GenBank/DDBJ databases">
        <authorList>
            <person name="Lanie J.A."/>
            <person name="Ng W.-L."/>
            <person name="Kazmierczak K.M."/>
            <person name="Andrzejewski T.M."/>
            <person name="Davidsen T.M."/>
            <person name="Wayne K.J."/>
            <person name="Tettelin H."/>
            <person name="Glass J.I."/>
            <person name="Rusch D."/>
            <person name="Podicherti R."/>
            <person name="Tsui H.-C.T."/>
            <person name="Winkler M.E."/>
        </authorList>
    </citation>
    <scope>NUCLEOTIDE SEQUENCE</scope>
</reference>
<dbReference type="Pfam" id="PF07859">
    <property type="entry name" value="Abhydrolase_3"/>
    <property type="match status" value="1"/>
</dbReference>
<dbReference type="Gene3D" id="3.40.50.1820">
    <property type="entry name" value="alpha/beta hydrolase"/>
    <property type="match status" value="1"/>
</dbReference>
<name>A0A382QJ73_9ZZZZ</name>
<gene>
    <name evidence="3" type="ORF">METZ01_LOCUS338423</name>
</gene>
<dbReference type="InterPro" id="IPR050300">
    <property type="entry name" value="GDXG_lipolytic_enzyme"/>
</dbReference>
<dbReference type="PANTHER" id="PTHR48081:SF8">
    <property type="entry name" value="ALPHA_BETA HYDROLASE FOLD-3 DOMAIN-CONTAINING PROTEIN-RELATED"/>
    <property type="match status" value="1"/>
</dbReference>
<dbReference type="EMBL" id="UINC01114919">
    <property type="protein sequence ID" value="SVC85569.1"/>
    <property type="molecule type" value="Genomic_DNA"/>
</dbReference>
<feature type="domain" description="Alpha/beta hydrolase fold-3" evidence="2">
    <location>
        <begin position="82"/>
        <end position="287"/>
    </location>
</feature>
<feature type="non-terminal residue" evidence="3">
    <location>
        <position position="1"/>
    </location>
</feature>
<dbReference type="InterPro" id="IPR029058">
    <property type="entry name" value="AB_hydrolase_fold"/>
</dbReference>
<proteinExistence type="predicted"/>
<dbReference type="FunFam" id="3.40.50.1820:FF:000089">
    <property type="entry name" value="Alpha/beta hydrolase"/>
    <property type="match status" value="1"/>
</dbReference>
<evidence type="ECO:0000313" key="3">
    <source>
        <dbReference type="EMBL" id="SVC85569.1"/>
    </source>
</evidence>
<dbReference type="InterPro" id="IPR013094">
    <property type="entry name" value="AB_hydrolase_3"/>
</dbReference>
<dbReference type="SUPFAM" id="SSF53474">
    <property type="entry name" value="alpha/beta-Hydrolases"/>
    <property type="match status" value="1"/>
</dbReference>
<dbReference type="PANTHER" id="PTHR48081">
    <property type="entry name" value="AB HYDROLASE SUPERFAMILY PROTEIN C4A8.06C"/>
    <property type="match status" value="1"/>
</dbReference>
<organism evidence="3">
    <name type="scientific">marine metagenome</name>
    <dbReference type="NCBI Taxonomy" id="408172"/>
    <lineage>
        <taxon>unclassified sequences</taxon>
        <taxon>metagenomes</taxon>
        <taxon>ecological metagenomes</taxon>
    </lineage>
</organism>